<reference evidence="2 3" key="1">
    <citation type="submission" date="2024-06" db="EMBL/GenBank/DDBJ databases">
        <title>Flavobacterium spp. isolated from glacier.</title>
        <authorList>
            <person name="Han D."/>
        </authorList>
    </citation>
    <scope>NUCLEOTIDE SEQUENCE [LARGE SCALE GENOMIC DNA]</scope>
    <source>
        <strain evidence="2 3">LS2P90</strain>
    </source>
</reference>
<name>A0ABW6HUG0_9FLAO</name>
<evidence type="ECO:0000313" key="2">
    <source>
        <dbReference type="EMBL" id="MFE3867589.1"/>
    </source>
</evidence>
<proteinExistence type="predicted"/>
<keyword evidence="1" id="KW-1133">Transmembrane helix</keyword>
<dbReference type="EMBL" id="JBHZPZ010000005">
    <property type="protein sequence ID" value="MFE3867589.1"/>
    <property type="molecule type" value="Genomic_DNA"/>
</dbReference>
<organism evidence="2 3">
    <name type="scientific">Flavobacterium xylosi</name>
    <dbReference type="NCBI Taxonomy" id="3230415"/>
    <lineage>
        <taxon>Bacteria</taxon>
        <taxon>Pseudomonadati</taxon>
        <taxon>Bacteroidota</taxon>
        <taxon>Flavobacteriia</taxon>
        <taxon>Flavobacteriales</taxon>
        <taxon>Flavobacteriaceae</taxon>
        <taxon>Flavobacterium</taxon>
    </lineage>
</organism>
<evidence type="ECO:0000256" key="1">
    <source>
        <dbReference type="SAM" id="Phobius"/>
    </source>
</evidence>
<keyword evidence="3" id="KW-1185">Reference proteome</keyword>
<comment type="caution">
    <text evidence="2">The sequence shown here is derived from an EMBL/GenBank/DDBJ whole genome shotgun (WGS) entry which is preliminary data.</text>
</comment>
<gene>
    <name evidence="2" type="ORF">ACFX5E_05810</name>
</gene>
<keyword evidence="1" id="KW-0812">Transmembrane</keyword>
<feature type="transmembrane region" description="Helical" evidence="1">
    <location>
        <begin position="28"/>
        <end position="48"/>
    </location>
</feature>
<protein>
    <submittedName>
        <fullName evidence="2">Uncharacterized protein</fullName>
    </submittedName>
</protein>
<keyword evidence="1" id="KW-0472">Membrane</keyword>
<feature type="transmembrane region" description="Helical" evidence="1">
    <location>
        <begin position="70"/>
        <end position="87"/>
    </location>
</feature>
<sequence length="97" mass="11027">MIINSSNYFFQTIDLLFLEIMNILPNKFYLFIAFLFGTLSAMAGNPALPEPNPMGRRKPPPPPGLPIDENIFILIIIALIFGMYVIYSHRLKTKTPI</sequence>
<dbReference type="Proteomes" id="UP001600109">
    <property type="component" value="Unassembled WGS sequence"/>
</dbReference>
<evidence type="ECO:0000313" key="3">
    <source>
        <dbReference type="Proteomes" id="UP001600109"/>
    </source>
</evidence>
<accession>A0ABW6HUG0</accession>